<organism evidence="2 3">
    <name type="scientific">Neoasaia chiangmaiensis</name>
    <dbReference type="NCBI Taxonomy" id="320497"/>
    <lineage>
        <taxon>Bacteria</taxon>
        <taxon>Pseudomonadati</taxon>
        <taxon>Pseudomonadota</taxon>
        <taxon>Alphaproteobacteria</taxon>
        <taxon>Acetobacterales</taxon>
        <taxon>Acetobacteraceae</taxon>
        <taxon>Neoasaia</taxon>
    </lineage>
</organism>
<sequence length="187" mass="20735">MAGGRRAMNDQQRDEAPTEQLSAQPSVGSYEWHIQDVGLPDGPPCARFERMFDEDWEPSHIASVLTYLGIESRSLSEEWDWERGESLSREDVAKVELPAWVADGGWTLASAFDTEDAEMILHFVRPLTAPQAPALDEATIRADERRKALEDAARVCDRLDDGKWSAGFVIVTSKCAAAIRQMKGSGV</sequence>
<proteinExistence type="predicted"/>
<dbReference type="AlphaFoldDB" id="A0A1U9KR65"/>
<dbReference type="STRING" id="320497.A0U93_10140"/>
<protein>
    <submittedName>
        <fullName evidence="2">Uncharacterized protein</fullName>
    </submittedName>
</protein>
<dbReference type="KEGG" id="nch:A0U93_10140"/>
<dbReference type="Proteomes" id="UP000188604">
    <property type="component" value="Chromosome"/>
</dbReference>
<name>A0A1U9KR65_9PROT</name>
<reference evidence="2 3" key="1">
    <citation type="submission" date="2016-03" db="EMBL/GenBank/DDBJ databases">
        <title>Acetic acid bacteria sequencing.</title>
        <authorList>
            <person name="Brandt J."/>
            <person name="Jakob F."/>
            <person name="Vogel R.F."/>
        </authorList>
    </citation>
    <scope>NUCLEOTIDE SEQUENCE [LARGE SCALE GENOMIC DNA]</scope>
    <source>
        <strain evidence="2 3">NBRC 101099</strain>
    </source>
</reference>
<evidence type="ECO:0000313" key="3">
    <source>
        <dbReference type="Proteomes" id="UP000188604"/>
    </source>
</evidence>
<evidence type="ECO:0000256" key="1">
    <source>
        <dbReference type="SAM" id="MobiDB-lite"/>
    </source>
</evidence>
<feature type="compositionally biased region" description="Basic and acidic residues" evidence="1">
    <location>
        <begin position="7"/>
        <end position="16"/>
    </location>
</feature>
<feature type="region of interest" description="Disordered" evidence="1">
    <location>
        <begin position="1"/>
        <end position="27"/>
    </location>
</feature>
<gene>
    <name evidence="2" type="ORF">A0U93_10140</name>
</gene>
<keyword evidence="3" id="KW-1185">Reference proteome</keyword>
<evidence type="ECO:0000313" key="2">
    <source>
        <dbReference type="EMBL" id="AQS88237.1"/>
    </source>
</evidence>
<dbReference type="EMBL" id="CP014691">
    <property type="protein sequence ID" value="AQS88237.1"/>
    <property type="molecule type" value="Genomic_DNA"/>
</dbReference>
<accession>A0A1U9KR65</accession>